<name>A0A4Z2H6N4_9TELE</name>
<dbReference type="Gene3D" id="2.60.120.200">
    <property type="match status" value="1"/>
</dbReference>
<comment type="caution">
    <text evidence="2">The sequence shown here is derived from an EMBL/GenBank/DDBJ whole genome shotgun (WGS) entry which is preliminary data.</text>
</comment>
<evidence type="ECO:0000259" key="1">
    <source>
        <dbReference type="Pfam" id="PF02210"/>
    </source>
</evidence>
<sequence>MDCVTSMDRSLLPFPSQLSFGGIPLPGKPGTFLRKNFHGCMENLYYNGINIRVEAIFSASPSGNTITAFKGTEM</sequence>
<evidence type="ECO:0000313" key="2">
    <source>
        <dbReference type="EMBL" id="TNN61396.1"/>
    </source>
</evidence>
<dbReference type="InterPro" id="IPR001791">
    <property type="entry name" value="Laminin_G"/>
</dbReference>
<dbReference type="OrthoDB" id="26719at2759"/>
<dbReference type="InterPro" id="IPR013320">
    <property type="entry name" value="ConA-like_dom_sf"/>
</dbReference>
<dbReference type="EMBL" id="SRLO01000316">
    <property type="protein sequence ID" value="TNN61396.1"/>
    <property type="molecule type" value="Genomic_DNA"/>
</dbReference>
<keyword evidence="3" id="KW-1185">Reference proteome</keyword>
<feature type="domain" description="Laminin G" evidence="1">
    <location>
        <begin position="12"/>
        <end position="48"/>
    </location>
</feature>
<proteinExistence type="predicted"/>
<reference evidence="2 3" key="1">
    <citation type="submission" date="2019-03" db="EMBL/GenBank/DDBJ databases">
        <title>First draft genome of Liparis tanakae, snailfish: a comprehensive survey of snailfish specific genes.</title>
        <authorList>
            <person name="Kim W."/>
            <person name="Song I."/>
            <person name="Jeong J.-H."/>
            <person name="Kim D."/>
            <person name="Kim S."/>
            <person name="Ryu S."/>
            <person name="Song J.Y."/>
            <person name="Lee S.K."/>
        </authorList>
    </citation>
    <scope>NUCLEOTIDE SEQUENCE [LARGE SCALE GENOMIC DNA]</scope>
    <source>
        <tissue evidence="2">Muscle</tissue>
    </source>
</reference>
<dbReference type="AlphaFoldDB" id="A0A4Z2H6N4"/>
<dbReference type="SUPFAM" id="SSF49899">
    <property type="entry name" value="Concanavalin A-like lectins/glucanases"/>
    <property type="match status" value="1"/>
</dbReference>
<dbReference type="Pfam" id="PF02210">
    <property type="entry name" value="Laminin_G_2"/>
    <property type="match status" value="1"/>
</dbReference>
<organism evidence="2 3">
    <name type="scientific">Liparis tanakae</name>
    <name type="common">Tanaka's snailfish</name>
    <dbReference type="NCBI Taxonomy" id="230148"/>
    <lineage>
        <taxon>Eukaryota</taxon>
        <taxon>Metazoa</taxon>
        <taxon>Chordata</taxon>
        <taxon>Craniata</taxon>
        <taxon>Vertebrata</taxon>
        <taxon>Euteleostomi</taxon>
        <taxon>Actinopterygii</taxon>
        <taxon>Neopterygii</taxon>
        <taxon>Teleostei</taxon>
        <taxon>Neoteleostei</taxon>
        <taxon>Acanthomorphata</taxon>
        <taxon>Eupercaria</taxon>
        <taxon>Perciformes</taxon>
        <taxon>Cottioidei</taxon>
        <taxon>Cottales</taxon>
        <taxon>Liparidae</taxon>
        <taxon>Liparis</taxon>
    </lineage>
</organism>
<gene>
    <name evidence="2" type="primary">CNTNAP5_3</name>
    <name evidence="2" type="ORF">EYF80_028413</name>
</gene>
<dbReference type="Proteomes" id="UP000314294">
    <property type="component" value="Unassembled WGS sequence"/>
</dbReference>
<evidence type="ECO:0000313" key="3">
    <source>
        <dbReference type="Proteomes" id="UP000314294"/>
    </source>
</evidence>
<protein>
    <submittedName>
        <fullName evidence="2">Contactin-associated protein-like 5</fullName>
    </submittedName>
</protein>
<accession>A0A4Z2H6N4</accession>